<reference evidence="4 5" key="1">
    <citation type="submission" date="2018-07" db="EMBL/GenBank/DDBJ databases">
        <title>Marsedoiliclastica nanhaica gen. nov. sp. nov., a novel marine hydrocarbonoclastic bacterium isolated from an in-situ enriched hydrocarbon-degrading consortium in deep-sea sediment.</title>
        <authorList>
            <person name="Dong C."/>
            <person name="Ma T."/>
            <person name="Liu R."/>
            <person name="Shao Z."/>
        </authorList>
    </citation>
    <scope>NUCLEOTIDE SEQUENCE [LARGE SCALE GENOMIC DNA]</scope>
    <source>
        <strain evidence="5">soil36-7</strain>
    </source>
</reference>
<keyword evidence="2" id="KW-0560">Oxidoreductase</keyword>
<gene>
    <name evidence="4" type="ORF">soil367_04280</name>
</gene>
<evidence type="ECO:0000256" key="3">
    <source>
        <dbReference type="RuleBase" id="RU000363"/>
    </source>
</evidence>
<dbReference type="GO" id="GO:0016020">
    <property type="term" value="C:membrane"/>
    <property type="evidence" value="ECO:0007669"/>
    <property type="project" value="TreeGrafter"/>
</dbReference>
<evidence type="ECO:0000256" key="1">
    <source>
        <dbReference type="ARBA" id="ARBA00006484"/>
    </source>
</evidence>
<dbReference type="Gene3D" id="3.40.50.720">
    <property type="entry name" value="NAD(P)-binding Rossmann-like Domain"/>
    <property type="match status" value="1"/>
</dbReference>
<dbReference type="PRINTS" id="PR00080">
    <property type="entry name" value="SDRFAMILY"/>
</dbReference>
<dbReference type="NCBIfam" id="NF004792">
    <property type="entry name" value="PRK06139.1"/>
    <property type="match status" value="1"/>
</dbReference>
<dbReference type="PRINTS" id="PR00081">
    <property type="entry name" value="GDHRDH"/>
</dbReference>
<dbReference type="SUPFAM" id="SSF51735">
    <property type="entry name" value="NAD(P)-binding Rossmann-fold domains"/>
    <property type="match status" value="1"/>
</dbReference>
<dbReference type="Proteomes" id="UP000298049">
    <property type="component" value="Chromosome"/>
</dbReference>
<dbReference type="AlphaFoldDB" id="A0A4P7XEA3"/>
<evidence type="ECO:0000313" key="4">
    <source>
        <dbReference type="EMBL" id="QCF25208.1"/>
    </source>
</evidence>
<keyword evidence="5" id="KW-1185">Reference proteome</keyword>
<accession>A0A4P7XEA3</accession>
<dbReference type="RefSeq" id="WP_136547226.1">
    <property type="nucleotide sequence ID" value="NZ_CP031093.1"/>
</dbReference>
<dbReference type="OrthoDB" id="9803333at2"/>
<dbReference type="EMBL" id="CP031093">
    <property type="protein sequence ID" value="QCF25208.1"/>
    <property type="molecule type" value="Genomic_DNA"/>
</dbReference>
<evidence type="ECO:0000313" key="5">
    <source>
        <dbReference type="Proteomes" id="UP000298049"/>
    </source>
</evidence>
<dbReference type="PANTHER" id="PTHR44196">
    <property type="entry name" value="DEHYDROGENASE/REDUCTASE SDR FAMILY MEMBER 7B"/>
    <property type="match status" value="1"/>
</dbReference>
<comment type="similarity">
    <text evidence="1 3">Belongs to the short-chain dehydrogenases/reductases (SDR) family.</text>
</comment>
<dbReference type="PANTHER" id="PTHR44196:SF1">
    <property type="entry name" value="DEHYDROGENASE_REDUCTASE SDR FAMILY MEMBER 7B"/>
    <property type="match status" value="1"/>
</dbReference>
<proteinExistence type="inferred from homology"/>
<dbReference type="InterPro" id="IPR036291">
    <property type="entry name" value="NAD(P)-bd_dom_sf"/>
</dbReference>
<evidence type="ECO:0000256" key="2">
    <source>
        <dbReference type="ARBA" id="ARBA00023002"/>
    </source>
</evidence>
<protein>
    <submittedName>
        <fullName evidence="4">Short chain dehydrogenase</fullName>
    </submittedName>
</protein>
<dbReference type="Pfam" id="PF00106">
    <property type="entry name" value="adh_short"/>
    <property type="match status" value="1"/>
</dbReference>
<organism evidence="4 5">
    <name type="scientific">Hydrocarboniclastica marina</name>
    <dbReference type="NCBI Taxonomy" id="2259620"/>
    <lineage>
        <taxon>Bacteria</taxon>
        <taxon>Pseudomonadati</taxon>
        <taxon>Pseudomonadota</taxon>
        <taxon>Gammaproteobacteria</taxon>
        <taxon>Alteromonadales</taxon>
        <taxon>Alteromonadaceae</taxon>
        <taxon>Hydrocarboniclastica</taxon>
    </lineage>
</organism>
<dbReference type="KEGG" id="hmi:soil367_04280"/>
<sequence length="326" mass="34178">MHKRELEGKVVVITGASSGIGRATAEAFAAEGACLALAARDADALAEVAAACSMAGGKAMVVPTDVTNAAAVAYLAEQALLTYGGKLDIWVNNAGVGAVGGYCETPMAVHDQVIRTNLLGYMHGAHTALPIFKRQGQGMLINNISFGAWMPAPYAAAYSASKYGLAGFSDALKGELRSWPHIHICDVFPSFINTPGLETHGANYSGHAVKSTPWAADPFKVARAIVGLAKKPQEKMPVGALSTMARIAHSTAPRLGRNAAARTMESLLSRANESPASDGALFQSIPASKGVYGERPRLYHNRTLLAGAMAVALGYVTSRLMRRSLQ</sequence>
<dbReference type="InterPro" id="IPR002347">
    <property type="entry name" value="SDR_fam"/>
</dbReference>
<name>A0A4P7XEA3_9ALTE</name>
<dbReference type="GO" id="GO:0016491">
    <property type="term" value="F:oxidoreductase activity"/>
    <property type="evidence" value="ECO:0007669"/>
    <property type="project" value="UniProtKB-KW"/>
</dbReference>